<sequence length="43" mass="4795">MIGKSWATSSFLKTNLHFENHQKNGIMVGKDSAKSNSAFRIRG</sequence>
<reference evidence="1 2" key="1">
    <citation type="submission" date="2011-05" db="EMBL/GenBank/DDBJ databases">
        <authorList>
            <person name="Durkin A.S."/>
            <person name="Radune D."/>
            <person name="Hostetler J."/>
            <person name="Torralba M."/>
            <person name="Gillis M."/>
            <person name="Methe B."/>
            <person name="Sutton G."/>
            <person name="Nelson K.E."/>
        </authorList>
    </citation>
    <scope>NUCLEOTIDE SEQUENCE [LARGE SCALE GENOMIC DNA]</scope>
    <source>
        <strain evidence="1 2">SK1080</strain>
    </source>
</reference>
<dbReference type="AlphaFoldDB" id="F9HNR3"/>
<evidence type="ECO:0000313" key="2">
    <source>
        <dbReference type="Proteomes" id="UP000004568"/>
    </source>
</evidence>
<protein>
    <submittedName>
        <fullName evidence="1">Uncharacterized protein</fullName>
    </submittedName>
</protein>
<dbReference type="EMBL" id="AFQV01000023">
    <property type="protein sequence ID" value="EGP68050.1"/>
    <property type="molecule type" value="Genomic_DNA"/>
</dbReference>
<evidence type="ECO:0000313" key="1">
    <source>
        <dbReference type="EMBL" id="EGP68050.1"/>
    </source>
</evidence>
<name>F9HNR3_STRMT</name>
<dbReference type="Proteomes" id="UP000004568">
    <property type="component" value="Unassembled WGS sequence"/>
</dbReference>
<proteinExistence type="predicted"/>
<organism evidence="1 2">
    <name type="scientific">Streptococcus mitis SK1080</name>
    <dbReference type="NCBI Taxonomy" id="1008453"/>
    <lineage>
        <taxon>Bacteria</taxon>
        <taxon>Bacillati</taxon>
        <taxon>Bacillota</taxon>
        <taxon>Bacilli</taxon>
        <taxon>Lactobacillales</taxon>
        <taxon>Streptococcaceae</taxon>
        <taxon>Streptococcus</taxon>
        <taxon>Streptococcus mitis group</taxon>
    </lineage>
</organism>
<gene>
    <name evidence="1" type="ORF">HMPREF9957_1728</name>
</gene>
<comment type="caution">
    <text evidence="1">The sequence shown here is derived from an EMBL/GenBank/DDBJ whole genome shotgun (WGS) entry which is preliminary data.</text>
</comment>
<accession>F9HNR3</accession>